<accession>A0A2W1NEQ9</accession>
<dbReference type="InterPro" id="IPR036388">
    <property type="entry name" value="WH-like_DNA-bd_sf"/>
</dbReference>
<organism evidence="7 8">
    <name type="scientific">Putridiphycobacter roseus</name>
    <dbReference type="NCBI Taxonomy" id="2219161"/>
    <lineage>
        <taxon>Bacteria</taxon>
        <taxon>Pseudomonadati</taxon>
        <taxon>Bacteroidota</taxon>
        <taxon>Flavobacteriia</taxon>
        <taxon>Flavobacteriales</taxon>
        <taxon>Crocinitomicaceae</taxon>
        <taxon>Putridiphycobacter</taxon>
    </lineage>
</organism>
<feature type="domain" description="RecX second three-helical" evidence="5">
    <location>
        <begin position="58"/>
        <end position="98"/>
    </location>
</feature>
<keyword evidence="8" id="KW-1185">Reference proteome</keyword>
<dbReference type="GO" id="GO:0005737">
    <property type="term" value="C:cytoplasm"/>
    <property type="evidence" value="ECO:0007669"/>
    <property type="project" value="UniProtKB-SubCell"/>
</dbReference>
<dbReference type="Pfam" id="PF02631">
    <property type="entry name" value="RecX_HTH2"/>
    <property type="match status" value="1"/>
</dbReference>
<dbReference type="PANTHER" id="PTHR33602">
    <property type="entry name" value="REGULATORY PROTEIN RECX FAMILY PROTEIN"/>
    <property type="match status" value="1"/>
</dbReference>
<proteinExistence type="inferred from homology"/>
<evidence type="ECO:0000256" key="3">
    <source>
        <dbReference type="ARBA" id="ARBA00018111"/>
    </source>
</evidence>
<comment type="caution">
    <text evidence="7">The sequence shown here is derived from an EMBL/GenBank/DDBJ whole genome shotgun (WGS) entry which is preliminary data.</text>
</comment>
<protein>
    <recommendedName>
        <fullName evidence="3">Regulatory protein RecX</fullName>
    </recommendedName>
</protein>
<dbReference type="EMBL" id="QKSB01000007">
    <property type="protein sequence ID" value="PZE16546.1"/>
    <property type="molecule type" value="Genomic_DNA"/>
</dbReference>
<name>A0A2W1NEQ9_9FLAO</name>
<sequence length="158" mass="18429">MATPQKYSLLEAKAKLEALCAYQERCAQELTQKLFTWGFHTEDQDILIADLISNNFLNEERFAEAYASGKFNIKKWGRLKIKAHLKHKNISDYSIKKGLNNIEEEAYITTIEDLIDKKIPSLKGNAWEQKGKLKNYLYQKGYENELINEIIHYKLTNP</sequence>
<evidence type="ECO:0000259" key="6">
    <source>
        <dbReference type="Pfam" id="PF21981"/>
    </source>
</evidence>
<evidence type="ECO:0000259" key="5">
    <source>
        <dbReference type="Pfam" id="PF02631"/>
    </source>
</evidence>
<dbReference type="PANTHER" id="PTHR33602:SF1">
    <property type="entry name" value="REGULATORY PROTEIN RECX FAMILY PROTEIN"/>
    <property type="match status" value="1"/>
</dbReference>
<dbReference type="Pfam" id="PF21981">
    <property type="entry name" value="RecX_HTH3"/>
    <property type="match status" value="1"/>
</dbReference>
<gene>
    <name evidence="7" type="ORF">DNU06_11865</name>
</gene>
<reference evidence="7 8" key="1">
    <citation type="submission" date="2018-06" db="EMBL/GenBank/DDBJ databases">
        <title>The draft genome sequence of Crocinitomix sp. SM1701.</title>
        <authorList>
            <person name="Zhang X."/>
        </authorList>
    </citation>
    <scope>NUCLEOTIDE SEQUENCE [LARGE SCALE GENOMIC DNA]</scope>
    <source>
        <strain evidence="7 8">SM1701</strain>
    </source>
</reference>
<dbReference type="Gene3D" id="1.10.10.10">
    <property type="entry name" value="Winged helix-like DNA-binding domain superfamily/Winged helix DNA-binding domain"/>
    <property type="match status" value="2"/>
</dbReference>
<comment type="similarity">
    <text evidence="2">Belongs to the RecX family.</text>
</comment>
<evidence type="ECO:0000256" key="2">
    <source>
        <dbReference type="ARBA" id="ARBA00009695"/>
    </source>
</evidence>
<evidence type="ECO:0000313" key="8">
    <source>
        <dbReference type="Proteomes" id="UP000249248"/>
    </source>
</evidence>
<dbReference type="AlphaFoldDB" id="A0A2W1NEQ9"/>
<evidence type="ECO:0000313" key="7">
    <source>
        <dbReference type="EMBL" id="PZE16546.1"/>
    </source>
</evidence>
<dbReference type="InterPro" id="IPR003783">
    <property type="entry name" value="Regulatory_RecX"/>
</dbReference>
<feature type="domain" description="RecX third three-helical" evidence="6">
    <location>
        <begin position="107"/>
        <end position="151"/>
    </location>
</feature>
<dbReference type="InterPro" id="IPR053924">
    <property type="entry name" value="RecX_HTH_2nd"/>
</dbReference>
<dbReference type="RefSeq" id="WP_111063562.1">
    <property type="nucleotide sequence ID" value="NZ_JBHUCU010000017.1"/>
</dbReference>
<evidence type="ECO:0000256" key="1">
    <source>
        <dbReference type="ARBA" id="ARBA00004496"/>
    </source>
</evidence>
<dbReference type="GO" id="GO:0006282">
    <property type="term" value="P:regulation of DNA repair"/>
    <property type="evidence" value="ECO:0007669"/>
    <property type="project" value="InterPro"/>
</dbReference>
<dbReference type="OrthoDB" id="1523826at2"/>
<keyword evidence="4" id="KW-0963">Cytoplasm</keyword>
<comment type="subcellular location">
    <subcellularLocation>
        <location evidence="1">Cytoplasm</location>
    </subcellularLocation>
</comment>
<dbReference type="InterPro" id="IPR053925">
    <property type="entry name" value="RecX_HTH_3rd"/>
</dbReference>
<dbReference type="Proteomes" id="UP000249248">
    <property type="component" value="Unassembled WGS sequence"/>
</dbReference>
<evidence type="ECO:0000256" key="4">
    <source>
        <dbReference type="ARBA" id="ARBA00022490"/>
    </source>
</evidence>